<evidence type="ECO:0000256" key="5">
    <source>
        <dbReference type="ARBA" id="ARBA00022827"/>
    </source>
</evidence>
<dbReference type="PANTHER" id="PTHR47356">
    <property type="entry name" value="FAD-DEPENDENT MONOOXYGENASE ASQG-RELATED"/>
    <property type="match status" value="1"/>
</dbReference>
<keyword evidence="4" id="KW-0285">Flavoprotein</keyword>
<keyword evidence="6" id="KW-0560">Oxidoreductase</keyword>
<comment type="similarity">
    <text evidence="3">Belongs to the paxM FAD-dependent monooxygenase family.</text>
</comment>
<dbReference type="GeneID" id="70183118"/>
<comment type="caution">
    <text evidence="8">The sequence shown here is derived from an EMBL/GenBank/DDBJ whole genome shotgun (WGS) entry which is preliminary data.</text>
</comment>
<comment type="pathway">
    <text evidence="2">Secondary metabolite biosynthesis.</text>
</comment>
<protein>
    <submittedName>
        <fullName evidence="8">Monooxygenase</fullName>
    </submittedName>
</protein>
<name>A0A9P9BRP2_9PEZI</name>
<dbReference type="GO" id="GO:0004497">
    <property type="term" value="F:monooxygenase activity"/>
    <property type="evidence" value="ECO:0007669"/>
    <property type="project" value="UniProtKB-KW"/>
</dbReference>
<reference evidence="8" key="1">
    <citation type="journal article" date="2021" name="Nat. Commun.">
        <title>Genetic determinants of endophytism in the Arabidopsis root mycobiome.</title>
        <authorList>
            <person name="Mesny F."/>
            <person name="Miyauchi S."/>
            <person name="Thiergart T."/>
            <person name="Pickel B."/>
            <person name="Atanasova L."/>
            <person name="Karlsson M."/>
            <person name="Huettel B."/>
            <person name="Barry K.W."/>
            <person name="Haridas S."/>
            <person name="Chen C."/>
            <person name="Bauer D."/>
            <person name="Andreopoulos W."/>
            <person name="Pangilinan J."/>
            <person name="LaButti K."/>
            <person name="Riley R."/>
            <person name="Lipzen A."/>
            <person name="Clum A."/>
            <person name="Drula E."/>
            <person name="Henrissat B."/>
            <person name="Kohler A."/>
            <person name="Grigoriev I.V."/>
            <person name="Martin F.M."/>
            <person name="Hacquard S."/>
        </authorList>
    </citation>
    <scope>NUCLEOTIDE SEQUENCE</scope>
    <source>
        <strain evidence="8">MPI-CAGE-CH-0230</strain>
    </source>
</reference>
<sequence>MEAQKNPPFRVVIAGAGLVGLTAAHILTKAGIDFVILEKHKTVVPAVGSVMTIWPQTFRIFEQLGLNDVLSPLLETLNTNTVISADDASELDVSRFPDLIERNHGWAVRVLVRTKFIEALYDSLPQEAKAKVLLGRHVEDVEMDDTGVKMTCRGGFVERGDMLIGADGVRSQTRLHMESLRQNKAPSDLADKYQKPYLSTYRVLVAQVDTLPDVSTNIKYDGVRYGVTTQFMYGKQVSCMAVYEKLETPTSDHHRYTDEDKMDMLRRWGHLMVLPGYSVRDLHEKSKTNIGLYDCEEGLVERWHHGRIVLVGDAVRKLDPHTGQGYNEGVTDLVVLLNNVRKMLLASSQGVESAPSTARLEAVFAKYEAERMKQMGAVLEISKAFARMAAWLSWKDMVMAKYVQPYLPLNYLSMTYIIGPMIAGSPVLEWLEERRLPPGKMAWRHHPKLVEAPPGKEPSKEAMSAPGVAVFTKWAWAKGARALSAVAGHRFQWRS</sequence>
<evidence type="ECO:0000256" key="6">
    <source>
        <dbReference type="ARBA" id="ARBA00023002"/>
    </source>
</evidence>
<keyword evidence="8" id="KW-0503">Monooxygenase</keyword>
<comment type="cofactor">
    <cofactor evidence="1">
        <name>FAD</name>
        <dbReference type="ChEBI" id="CHEBI:57692"/>
    </cofactor>
</comment>
<dbReference type="Pfam" id="PF01494">
    <property type="entry name" value="FAD_binding_3"/>
    <property type="match status" value="1"/>
</dbReference>
<evidence type="ECO:0000256" key="3">
    <source>
        <dbReference type="ARBA" id="ARBA00007992"/>
    </source>
</evidence>
<evidence type="ECO:0000256" key="4">
    <source>
        <dbReference type="ARBA" id="ARBA00022630"/>
    </source>
</evidence>
<dbReference type="RefSeq" id="XP_046013857.1">
    <property type="nucleotide sequence ID" value="XM_046153572.1"/>
</dbReference>
<accession>A0A9P9BRP2</accession>
<dbReference type="Gene3D" id="3.50.50.60">
    <property type="entry name" value="FAD/NAD(P)-binding domain"/>
    <property type="match status" value="1"/>
</dbReference>
<dbReference type="InterPro" id="IPR050562">
    <property type="entry name" value="FAD_mOase_fung"/>
</dbReference>
<keyword evidence="9" id="KW-1185">Reference proteome</keyword>
<dbReference type="OrthoDB" id="10029326at2759"/>
<dbReference type="Proteomes" id="UP000756346">
    <property type="component" value="Unassembled WGS sequence"/>
</dbReference>
<gene>
    <name evidence="8" type="ORF">B0I36DRAFT_320604</name>
</gene>
<evidence type="ECO:0000256" key="1">
    <source>
        <dbReference type="ARBA" id="ARBA00001974"/>
    </source>
</evidence>
<dbReference type="PRINTS" id="PR00420">
    <property type="entry name" value="RNGMNOXGNASE"/>
</dbReference>
<evidence type="ECO:0000256" key="2">
    <source>
        <dbReference type="ARBA" id="ARBA00005179"/>
    </source>
</evidence>
<dbReference type="InterPro" id="IPR002938">
    <property type="entry name" value="FAD-bd"/>
</dbReference>
<dbReference type="AlphaFoldDB" id="A0A9P9BRP2"/>
<dbReference type="SUPFAM" id="SSF51905">
    <property type="entry name" value="FAD/NAD(P)-binding domain"/>
    <property type="match status" value="1"/>
</dbReference>
<evidence type="ECO:0000259" key="7">
    <source>
        <dbReference type="Pfam" id="PF01494"/>
    </source>
</evidence>
<dbReference type="InterPro" id="IPR036188">
    <property type="entry name" value="FAD/NAD-bd_sf"/>
</dbReference>
<evidence type="ECO:0000313" key="8">
    <source>
        <dbReference type="EMBL" id="KAH7033025.1"/>
    </source>
</evidence>
<dbReference type="EMBL" id="JAGTJQ010000004">
    <property type="protein sequence ID" value="KAH7033025.1"/>
    <property type="molecule type" value="Genomic_DNA"/>
</dbReference>
<dbReference type="PANTHER" id="PTHR47356:SF2">
    <property type="entry name" value="FAD-BINDING DOMAIN-CONTAINING PROTEIN-RELATED"/>
    <property type="match status" value="1"/>
</dbReference>
<feature type="domain" description="FAD-binding" evidence="7">
    <location>
        <begin position="10"/>
        <end position="344"/>
    </location>
</feature>
<organism evidence="8 9">
    <name type="scientific">Microdochium trichocladiopsis</name>
    <dbReference type="NCBI Taxonomy" id="1682393"/>
    <lineage>
        <taxon>Eukaryota</taxon>
        <taxon>Fungi</taxon>
        <taxon>Dikarya</taxon>
        <taxon>Ascomycota</taxon>
        <taxon>Pezizomycotina</taxon>
        <taxon>Sordariomycetes</taxon>
        <taxon>Xylariomycetidae</taxon>
        <taxon>Xylariales</taxon>
        <taxon>Microdochiaceae</taxon>
        <taxon>Microdochium</taxon>
    </lineage>
</organism>
<dbReference type="GO" id="GO:0071949">
    <property type="term" value="F:FAD binding"/>
    <property type="evidence" value="ECO:0007669"/>
    <property type="project" value="InterPro"/>
</dbReference>
<proteinExistence type="inferred from homology"/>
<keyword evidence="5" id="KW-0274">FAD</keyword>
<evidence type="ECO:0000313" key="9">
    <source>
        <dbReference type="Proteomes" id="UP000756346"/>
    </source>
</evidence>